<dbReference type="Proteomes" id="UP001303473">
    <property type="component" value="Unassembled WGS sequence"/>
</dbReference>
<feature type="compositionally biased region" description="Basic and acidic residues" evidence="1">
    <location>
        <begin position="30"/>
        <end position="40"/>
    </location>
</feature>
<feature type="compositionally biased region" description="Low complexity" evidence="1">
    <location>
        <begin position="277"/>
        <end position="294"/>
    </location>
</feature>
<protein>
    <recommendedName>
        <fullName evidence="2">DUF8035 domain-containing protein</fullName>
    </recommendedName>
</protein>
<organism evidence="3 4">
    <name type="scientific">Diplogelasinospora grovesii</name>
    <dbReference type="NCBI Taxonomy" id="303347"/>
    <lineage>
        <taxon>Eukaryota</taxon>
        <taxon>Fungi</taxon>
        <taxon>Dikarya</taxon>
        <taxon>Ascomycota</taxon>
        <taxon>Pezizomycotina</taxon>
        <taxon>Sordariomycetes</taxon>
        <taxon>Sordariomycetidae</taxon>
        <taxon>Sordariales</taxon>
        <taxon>Diplogelasinosporaceae</taxon>
        <taxon>Diplogelasinospora</taxon>
    </lineage>
</organism>
<keyword evidence="4" id="KW-1185">Reference proteome</keyword>
<feature type="compositionally biased region" description="Basic and acidic residues" evidence="1">
    <location>
        <begin position="230"/>
        <end position="253"/>
    </location>
</feature>
<proteinExistence type="predicted"/>
<gene>
    <name evidence="3" type="ORF">QBC46DRAFT_25967</name>
</gene>
<dbReference type="Pfam" id="PF26118">
    <property type="entry name" value="DUF8035"/>
    <property type="match status" value="1"/>
</dbReference>
<dbReference type="InterPro" id="IPR058348">
    <property type="entry name" value="DUF8035"/>
</dbReference>
<feature type="compositionally biased region" description="Basic and acidic residues" evidence="1">
    <location>
        <begin position="58"/>
        <end position="108"/>
    </location>
</feature>
<evidence type="ECO:0000259" key="2">
    <source>
        <dbReference type="Pfam" id="PF26118"/>
    </source>
</evidence>
<feature type="compositionally biased region" description="Basic and acidic residues" evidence="1">
    <location>
        <begin position="163"/>
        <end position="189"/>
    </location>
</feature>
<feature type="compositionally biased region" description="Basic and acidic residues" evidence="1">
    <location>
        <begin position="124"/>
        <end position="141"/>
    </location>
</feature>
<feature type="region of interest" description="Disordered" evidence="1">
    <location>
        <begin position="465"/>
        <end position="515"/>
    </location>
</feature>
<dbReference type="AlphaFoldDB" id="A0AAN6N0X8"/>
<dbReference type="EMBL" id="MU853879">
    <property type="protein sequence ID" value="KAK3936566.1"/>
    <property type="molecule type" value="Genomic_DNA"/>
</dbReference>
<accession>A0AAN6N0X8</accession>
<feature type="region of interest" description="Disordered" evidence="1">
    <location>
        <begin position="536"/>
        <end position="559"/>
    </location>
</feature>
<feature type="compositionally biased region" description="Basic residues" evidence="1">
    <location>
        <begin position="267"/>
        <end position="276"/>
    </location>
</feature>
<evidence type="ECO:0000313" key="4">
    <source>
        <dbReference type="Proteomes" id="UP001303473"/>
    </source>
</evidence>
<feature type="compositionally biased region" description="Pro residues" evidence="1">
    <location>
        <begin position="193"/>
        <end position="209"/>
    </location>
</feature>
<reference evidence="4" key="1">
    <citation type="journal article" date="2023" name="Mol. Phylogenet. Evol.">
        <title>Genome-scale phylogeny and comparative genomics of the fungal order Sordariales.</title>
        <authorList>
            <person name="Hensen N."/>
            <person name="Bonometti L."/>
            <person name="Westerberg I."/>
            <person name="Brannstrom I.O."/>
            <person name="Guillou S."/>
            <person name="Cros-Aarteil S."/>
            <person name="Calhoun S."/>
            <person name="Haridas S."/>
            <person name="Kuo A."/>
            <person name="Mondo S."/>
            <person name="Pangilinan J."/>
            <person name="Riley R."/>
            <person name="LaButti K."/>
            <person name="Andreopoulos B."/>
            <person name="Lipzen A."/>
            <person name="Chen C."/>
            <person name="Yan M."/>
            <person name="Daum C."/>
            <person name="Ng V."/>
            <person name="Clum A."/>
            <person name="Steindorff A."/>
            <person name="Ohm R.A."/>
            <person name="Martin F."/>
            <person name="Silar P."/>
            <person name="Natvig D.O."/>
            <person name="Lalanne C."/>
            <person name="Gautier V."/>
            <person name="Ament-Velasquez S.L."/>
            <person name="Kruys A."/>
            <person name="Hutchinson M.I."/>
            <person name="Powell A.J."/>
            <person name="Barry K."/>
            <person name="Miller A.N."/>
            <person name="Grigoriev I.V."/>
            <person name="Debuchy R."/>
            <person name="Gladieux P."/>
            <person name="Hiltunen Thoren M."/>
            <person name="Johannesson H."/>
        </authorList>
    </citation>
    <scope>NUCLEOTIDE SEQUENCE [LARGE SCALE GENOMIC DNA]</scope>
    <source>
        <strain evidence="4">CBS 340.73</strain>
    </source>
</reference>
<comment type="caution">
    <text evidence="3">The sequence shown here is derived from an EMBL/GenBank/DDBJ whole genome shotgun (WGS) entry which is preliminary data.</text>
</comment>
<feature type="region of interest" description="Disordered" evidence="1">
    <location>
        <begin position="425"/>
        <end position="446"/>
    </location>
</feature>
<name>A0AAN6N0X8_9PEZI</name>
<evidence type="ECO:0000313" key="3">
    <source>
        <dbReference type="EMBL" id="KAK3936566.1"/>
    </source>
</evidence>
<feature type="compositionally biased region" description="Basic and acidic residues" evidence="1">
    <location>
        <begin position="210"/>
        <end position="220"/>
    </location>
</feature>
<feature type="compositionally biased region" description="Basic and acidic residues" evidence="1">
    <location>
        <begin position="536"/>
        <end position="549"/>
    </location>
</feature>
<feature type="compositionally biased region" description="Basic and acidic residues" evidence="1">
    <location>
        <begin position="485"/>
        <end position="502"/>
    </location>
</feature>
<evidence type="ECO:0000256" key="1">
    <source>
        <dbReference type="SAM" id="MobiDB-lite"/>
    </source>
</evidence>
<sequence>MAFRASVPDLDRSERAERWDRDRFYSEHDRDRYGNVRDRFAEEDDHVYTRGGPPPSRGPDRGPDRPYPPREQSVGDRFERRYRTYDDDDVVIRERERERLRRYDDDVRSIPPSRRRSPPPPRPSEYDRRTFVETKERERFARSPSPPRPRRPGMLRRQSSLDTFDRKPRLGGYHDREEYGPPAIRRGDYRPPANVPIPLPRHKALPPPRFSEREREREYYDEIQVSDPNRYGDDDFHAYPERAERVREKEVIRTRRRNRSRESRATTRSRRSHSVRSRSTASTSSASSSSSSSSGGTAVKSEYPKKGKTRIPARLVSKRALIDLGYPFVEEGNTIVVQKALGQENIDDLLKLSADYKKSEMEVITVRSSAGDVIEERRAEIYEYGAPPPHPHAPPGNAPVVINAHPPPPPPQPVEVVKTTYVREVSPARSSRSGYTTTTTTSATPYYVDTRGPVEVSEEIPVGPLALVQHRDHSRRRRASSQDSDSLRSEIRHLEKQLARKERHERHHSRGDIVKAERLSTGELVLFEETVEKIEEPSRGVRIEKDKKGRMSISVPKYR</sequence>
<feature type="domain" description="DUF8035" evidence="2">
    <location>
        <begin position="305"/>
        <end position="358"/>
    </location>
</feature>
<feature type="region of interest" description="Disordered" evidence="1">
    <location>
        <begin position="30"/>
        <end position="309"/>
    </location>
</feature>